<evidence type="ECO:0000313" key="1">
    <source>
        <dbReference type="EMBL" id="NHZ91060.1"/>
    </source>
</evidence>
<dbReference type="RefSeq" id="WP_166878470.1">
    <property type="nucleotide sequence ID" value="NZ_WHJH01000024.1"/>
</dbReference>
<reference evidence="1 2" key="1">
    <citation type="submission" date="2019-10" db="EMBL/GenBank/DDBJ databases">
        <title>Taxonomy of Antarctic Massilia spp.: description of Massilia rubra sp. nov., Massilia aquatica sp. nov., Massilia mucilaginosa sp. nov., Massilia frigida sp. nov. isolated from streams, lakes and regoliths.</title>
        <authorList>
            <person name="Holochova P."/>
            <person name="Sedlacek I."/>
            <person name="Kralova S."/>
            <person name="Maslanova I."/>
            <person name="Busse H.-J."/>
            <person name="Stankova E."/>
            <person name="Vrbovska V."/>
            <person name="Kovarovic V."/>
            <person name="Bartak M."/>
            <person name="Svec P."/>
            <person name="Pantucek R."/>
        </authorList>
    </citation>
    <scope>NUCLEOTIDE SEQUENCE [LARGE SCALE GENOMIC DNA]</scope>
    <source>
        <strain evidence="1 2">CCM 8733</strain>
    </source>
</reference>
<comment type="caution">
    <text evidence="1">The sequence shown here is derived from an EMBL/GenBank/DDBJ whole genome shotgun (WGS) entry which is preliminary data.</text>
</comment>
<sequence>MDPLAYAYFSLTDPRYSMRKIDDIVSADSRFRVAFVRRDDGTHGYAGFINTETAASPVWKLESKATSRFESHEVALNEARGRLAWLKKETDWPAKDREPVAAIEYTPGWMKCPFCGIRFCLQDLDRWGGGRHLTCGQRIVKQAHV</sequence>
<accession>A0ABX0NW31</accession>
<gene>
    <name evidence="1" type="ORF">F2P45_18855</name>
</gene>
<dbReference type="EMBL" id="WHJH01000024">
    <property type="protein sequence ID" value="NHZ91060.1"/>
    <property type="molecule type" value="Genomic_DNA"/>
</dbReference>
<dbReference type="Proteomes" id="UP000609726">
    <property type="component" value="Unassembled WGS sequence"/>
</dbReference>
<organism evidence="1 2">
    <name type="scientific">Massilia mucilaginosa</name>
    <dbReference type="NCBI Taxonomy" id="2609282"/>
    <lineage>
        <taxon>Bacteria</taxon>
        <taxon>Pseudomonadati</taxon>
        <taxon>Pseudomonadota</taxon>
        <taxon>Betaproteobacteria</taxon>
        <taxon>Burkholderiales</taxon>
        <taxon>Oxalobacteraceae</taxon>
        <taxon>Telluria group</taxon>
        <taxon>Massilia</taxon>
    </lineage>
</organism>
<proteinExistence type="predicted"/>
<protein>
    <submittedName>
        <fullName evidence="1">Uncharacterized protein</fullName>
    </submittedName>
</protein>
<name>A0ABX0NW31_9BURK</name>
<evidence type="ECO:0000313" key="2">
    <source>
        <dbReference type="Proteomes" id="UP000609726"/>
    </source>
</evidence>
<keyword evidence="2" id="KW-1185">Reference proteome</keyword>